<evidence type="ECO:0000256" key="5">
    <source>
        <dbReference type="ARBA" id="ARBA00023029"/>
    </source>
</evidence>
<evidence type="ECO:0000256" key="7">
    <source>
        <dbReference type="ARBA" id="ARBA00023235"/>
    </source>
</evidence>
<dbReference type="PANTHER" id="PTHR10290">
    <property type="entry name" value="DNA TOPOISOMERASE I"/>
    <property type="match status" value="1"/>
</dbReference>
<evidence type="ECO:0000256" key="9">
    <source>
        <dbReference type="PROSITE-ProRule" id="PRU01382"/>
    </source>
</evidence>
<keyword evidence="5 9" id="KW-0799">Topoisomerase</keyword>
<keyword evidence="7 9" id="KW-0413">Isomerase</keyword>
<sequence length="560" mass="64951">MNTLLISQLANYFSGLGFNETHILAGGKKEGVKWTTLRHSGVLFPSEYVSHNIPISYGSHKIQLPPAAEEMATHYAKYIDTEYIKLKQFNRNFWLDWKKMLPKDTVIMNLEGCDFTAIYNHVLKTRESKKTVSAEEKQRVKEARDKLEGKYRFCTIDNVEQPVGNFKVEPCGIFIGRGCHPKLGRIKRRIYPEDVTLNLDENAPIPAIQADLKGHKWGTIIHDHTVDWLASYKDEITSKIKYVWLGDKSDSKAEKDLQKFELARKLKTRIGRIRKANDENIKSDDLKLRQLGCALYFIDELALRVGNEKSSDQVDTVGVSTLRVEHIKLLGDYEIKMDFPGKDTIRFNKKIKVSELIYKIIADCMKDKSNKDQLFNLIDSADINKYLQAFMKNLTARVFRTYNASNMFQNDLNRISKKYDEYSESDKINILLDEVNRANLRVAELCNHQRAISKTFNAQVDKLKNKIDELKKKKKQYKLAGKHTDKIKKIDDMIKKLKVQLDLKIDLKSLSLGTSKINYIDARISVSFMKRHGIPYDKFFSTALMERFRWAFEIDANWSF</sequence>
<evidence type="ECO:0000256" key="10">
    <source>
        <dbReference type="SAM" id="Coils"/>
    </source>
</evidence>
<keyword evidence="10" id="KW-0175">Coiled coil</keyword>
<dbReference type="Gene3D" id="3.90.15.10">
    <property type="entry name" value="Topoisomerase I, Chain A, domain 3"/>
    <property type="match status" value="1"/>
</dbReference>
<dbReference type="SUPFAM" id="SSF56349">
    <property type="entry name" value="DNA breaking-rejoining enzymes"/>
    <property type="match status" value="1"/>
</dbReference>
<evidence type="ECO:0000313" key="12">
    <source>
        <dbReference type="EMBL" id="AYV79009.1"/>
    </source>
</evidence>
<dbReference type="InterPro" id="IPR036202">
    <property type="entry name" value="TopoI_DNA-bd_euk_N_sf"/>
</dbReference>
<dbReference type="InterPro" id="IPR051062">
    <property type="entry name" value="Topoisomerase_IB"/>
</dbReference>
<dbReference type="GO" id="GO:0007059">
    <property type="term" value="P:chromosome segregation"/>
    <property type="evidence" value="ECO:0007669"/>
    <property type="project" value="TreeGrafter"/>
</dbReference>
<dbReference type="PANTHER" id="PTHR10290:SF3">
    <property type="entry name" value="DNA TOPOISOMERASE 1"/>
    <property type="match status" value="1"/>
</dbReference>
<dbReference type="InterPro" id="IPR008336">
    <property type="entry name" value="TopoI_DNA-bd_euk"/>
</dbReference>
<protein>
    <recommendedName>
        <fullName evidence="4">DNA topoisomerase 1</fullName>
        <ecNumber evidence="3">5.6.2.1</ecNumber>
    </recommendedName>
    <alternativeName>
        <fullName evidence="8">DNA topoisomerase I</fullName>
    </alternativeName>
</protein>
<dbReference type="InterPro" id="IPR001631">
    <property type="entry name" value="TopoI"/>
</dbReference>
<dbReference type="InterPro" id="IPR014711">
    <property type="entry name" value="TopoI_cat_a-hlx-sub_euk"/>
</dbReference>
<feature type="coiled-coil region" evidence="10">
    <location>
        <begin position="453"/>
        <end position="480"/>
    </location>
</feature>
<evidence type="ECO:0000256" key="2">
    <source>
        <dbReference type="ARBA" id="ARBA00006645"/>
    </source>
</evidence>
<dbReference type="InterPro" id="IPR014727">
    <property type="entry name" value="TopoI_cat_a/b-sub_euk"/>
</dbReference>
<dbReference type="SUPFAM" id="SSF56741">
    <property type="entry name" value="Eukaryotic DNA topoisomerase I, N-terminal DNA-binding fragment"/>
    <property type="match status" value="1"/>
</dbReference>
<dbReference type="Pfam" id="PF01028">
    <property type="entry name" value="Topoisom_I"/>
    <property type="match status" value="1"/>
</dbReference>
<organism evidence="12">
    <name type="scientific">Faunusvirus sp</name>
    <dbReference type="NCBI Taxonomy" id="2487766"/>
    <lineage>
        <taxon>Viruses</taxon>
        <taxon>Varidnaviria</taxon>
        <taxon>Bamfordvirae</taxon>
        <taxon>Nucleocytoviricota</taxon>
        <taxon>Megaviricetes</taxon>
        <taxon>Imitervirales</taxon>
        <taxon>Mimiviridae</taxon>
    </lineage>
</organism>
<dbReference type="Pfam" id="PF02919">
    <property type="entry name" value="Topoisom_I_N"/>
    <property type="match status" value="1"/>
</dbReference>
<comment type="similarity">
    <text evidence="2 9">Belongs to the type IB topoisomerase family.</text>
</comment>
<dbReference type="GO" id="GO:0003677">
    <property type="term" value="F:DNA binding"/>
    <property type="evidence" value="ECO:0007669"/>
    <property type="project" value="UniProtKB-UniRule"/>
</dbReference>
<evidence type="ECO:0000256" key="3">
    <source>
        <dbReference type="ARBA" id="ARBA00012891"/>
    </source>
</evidence>
<dbReference type="Gene3D" id="2.170.11.10">
    <property type="entry name" value="DNA Topoisomerase I, domain 2"/>
    <property type="match status" value="1"/>
</dbReference>
<evidence type="ECO:0000259" key="11">
    <source>
        <dbReference type="SMART" id="SM00435"/>
    </source>
</evidence>
<dbReference type="GO" id="GO:0006265">
    <property type="term" value="P:DNA topological change"/>
    <property type="evidence" value="ECO:0007669"/>
    <property type="project" value="UniProtKB-UniRule"/>
</dbReference>
<dbReference type="PROSITE" id="PS52038">
    <property type="entry name" value="TOPO_IB_2"/>
    <property type="match status" value="1"/>
</dbReference>
<dbReference type="SMART" id="SM00435">
    <property type="entry name" value="TOPEUc"/>
    <property type="match status" value="1"/>
</dbReference>
<keyword evidence="6 9" id="KW-0238">DNA-binding</keyword>
<dbReference type="PRINTS" id="PR00416">
    <property type="entry name" value="EUTPISMRASEI"/>
</dbReference>
<proteinExistence type="inferred from homology"/>
<gene>
    <name evidence="12" type="ORF">Faunusvirus1_29</name>
</gene>
<accession>A0A3G5A0B0</accession>
<dbReference type="GO" id="GO:0003917">
    <property type="term" value="F:DNA topoisomerase type I (single strand cut, ATP-independent) activity"/>
    <property type="evidence" value="ECO:0007669"/>
    <property type="project" value="UniProtKB-UniRule"/>
</dbReference>
<dbReference type="Gene3D" id="1.10.10.41">
    <property type="entry name" value="Yeast DNA topoisomerase - domain 1"/>
    <property type="match status" value="1"/>
</dbReference>
<dbReference type="Pfam" id="PF14370">
    <property type="entry name" value="Topo_C_assoc"/>
    <property type="match status" value="1"/>
</dbReference>
<dbReference type="InterPro" id="IPR013499">
    <property type="entry name" value="TopoI_euk"/>
</dbReference>
<dbReference type="InterPro" id="IPR025834">
    <property type="entry name" value="TopoI_C_dom"/>
</dbReference>
<dbReference type="InterPro" id="IPR018521">
    <property type="entry name" value="TopoIB_AS"/>
</dbReference>
<comment type="catalytic activity">
    <reaction evidence="1 9">
        <text>ATP-independent breakage of single-stranded DNA, followed by passage and rejoining.</text>
        <dbReference type="EC" id="5.6.2.1"/>
    </reaction>
</comment>
<evidence type="ECO:0000256" key="1">
    <source>
        <dbReference type="ARBA" id="ARBA00000213"/>
    </source>
</evidence>
<evidence type="ECO:0000256" key="4">
    <source>
        <dbReference type="ARBA" id="ARBA00019632"/>
    </source>
</evidence>
<feature type="domain" description="DNA topoisomerase I eukaryotic-type" evidence="11">
    <location>
        <begin position="173"/>
        <end position="533"/>
    </location>
</feature>
<dbReference type="InterPro" id="IPR013034">
    <property type="entry name" value="DNA_topo_DNA_db_N_dom1"/>
</dbReference>
<dbReference type="Gene3D" id="1.10.132.10">
    <property type="match status" value="1"/>
</dbReference>
<dbReference type="InterPro" id="IPR013500">
    <property type="entry name" value="TopoI_cat_euk"/>
</dbReference>
<evidence type="ECO:0000256" key="6">
    <source>
        <dbReference type="ARBA" id="ARBA00023125"/>
    </source>
</evidence>
<evidence type="ECO:0000256" key="8">
    <source>
        <dbReference type="ARBA" id="ARBA00033297"/>
    </source>
</evidence>
<dbReference type="InterPro" id="IPR013030">
    <property type="entry name" value="DNA_topo_DNA_db_N_dom2"/>
</dbReference>
<feature type="active site" description="O-(3'-phospho-DNA)-tyrosine intermediate" evidence="9">
    <location>
        <position position="519"/>
    </location>
</feature>
<dbReference type="EMBL" id="MK072132">
    <property type="protein sequence ID" value="AYV79009.1"/>
    <property type="molecule type" value="Genomic_DNA"/>
</dbReference>
<reference evidence="12" key="1">
    <citation type="submission" date="2018-10" db="EMBL/GenBank/DDBJ databases">
        <title>Hidden diversity of soil giant viruses.</title>
        <authorList>
            <person name="Schulz F."/>
            <person name="Alteio L."/>
            <person name="Goudeau D."/>
            <person name="Ryan E.M."/>
            <person name="Malmstrom R.R."/>
            <person name="Blanchard J."/>
            <person name="Woyke T."/>
        </authorList>
    </citation>
    <scope>NUCLEOTIDE SEQUENCE</scope>
    <source>
        <strain evidence="12">FNV1</strain>
    </source>
</reference>
<dbReference type="GO" id="GO:0006260">
    <property type="term" value="P:DNA replication"/>
    <property type="evidence" value="ECO:0007669"/>
    <property type="project" value="TreeGrafter"/>
</dbReference>
<dbReference type="InterPro" id="IPR011010">
    <property type="entry name" value="DNA_brk_join_enz"/>
</dbReference>
<dbReference type="EC" id="5.6.2.1" evidence="3"/>
<dbReference type="PROSITE" id="PS00176">
    <property type="entry name" value="TOPO_IB_1"/>
    <property type="match status" value="1"/>
</dbReference>
<name>A0A3G5A0B0_9VIRU</name>